<evidence type="ECO:0000256" key="1">
    <source>
        <dbReference type="SAM" id="Phobius"/>
    </source>
</evidence>
<proteinExistence type="predicted"/>
<comment type="caution">
    <text evidence="2">The sequence shown here is derived from an EMBL/GenBank/DDBJ whole genome shotgun (WGS) entry which is preliminary data.</text>
</comment>
<reference evidence="2 3" key="1">
    <citation type="submission" date="2020-11" db="EMBL/GenBank/DDBJ databases">
        <title>Draft Genome Sequence and Secondary Metabolite Biosynthetic Potential of the Lysobacter niastensis Type strain DSM 18481.</title>
        <authorList>
            <person name="Turrini P."/>
            <person name="Artuso I."/>
            <person name="Tescari M."/>
            <person name="Lugli G.A."/>
            <person name="Frangipani E."/>
            <person name="Ventura M."/>
            <person name="Visca P."/>
        </authorList>
    </citation>
    <scope>NUCLEOTIDE SEQUENCE [LARGE SCALE GENOMIC DNA]</scope>
    <source>
        <strain evidence="2 3">DSM 18481</strain>
    </source>
</reference>
<dbReference type="EMBL" id="JADLZT010000003">
    <property type="protein sequence ID" value="MBF6023419.1"/>
    <property type="molecule type" value="Genomic_DNA"/>
</dbReference>
<organism evidence="2 3">
    <name type="scientific">Lysobacter niastensis</name>
    <dbReference type="NCBI Taxonomy" id="380629"/>
    <lineage>
        <taxon>Bacteria</taxon>
        <taxon>Pseudomonadati</taxon>
        <taxon>Pseudomonadota</taxon>
        <taxon>Gammaproteobacteria</taxon>
        <taxon>Lysobacterales</taxon>
        <taxon>Lysobacteraceae</taxon>
        <taxon>Lysobacter</taxon>
    </lineage>
</organism>
<sequence length="141" mass="14944">MTQTWRRLVYFAVGLAPAVFVLPMARAFGGVVHLGAFAGIAGLAIAAVLSFPVSRGSYWISSLLLVCGLVAMLPFSVVLLYGTVADFVTGSTGVPLVEATRDVLVRHWGFGGPVACAFHFLWRARCAPNNSFKPTSLRGSA</sequence>
<dbReference type="Proteomes" id="UP001429984">
    <property type="component" value="Unassembled WGS sequence"/>
</dbReference>
<evidence type="ECO:0000313" key="3">
    <source>
        <dbReference type="Proteomes" id="UP001429984"/>
    </source>
</evidence>
<keyword evidence="1" id="KW-0812">Transmembrane</keyword>
<feature type="transmembrane region" description="Helical" evidence="1">
    <location>
        <begin position="7"/>
        <end position="25"/>
    </location>
</feature>
<gene>
    <name evidence="2" type="ORF">IU514_05165</name>
</gene>
<accession>A0ABS0B6Y4</accession>
<feature type="transmembrane region" description="Helical" evidence="1">
    <location>
        <begin position="31"/>
        <end position="51"/>
    </location>
</feature>
<evidence type="ECO:0000313" key="2">
    <source>
        <dbReference type="EMBL" id="MBF6023419.1"/>
    </source>
</evidence>
<keyword evidence="3" id="KW-1185">Reference proteome</keyword>
<dbReference type="RefSeq" id="WP_194930040.1">
    <property type="nucleotide sequence ID" value="NZ_JADLZT010000003.1"/>
</dbReference>
<name>A0ABS0B6Y4_9GAMM</name>
<keyword evidence="1" id="KW-0472">Membrane</keyword>
<feature type="transmembrane region" description="Helical" evidence="1">
    <location>
        <begin position="104"/>
        <end position="122"/>
    </location>
</feature>
<protein>
    <submittedName>
        <fullName evidence="2">Uncharacterized protein</fullName>
    </submittedName>
</protein>
<feature type="transmembrane region" description="Helical" evidence="1">
    <location>
        <begin position="63"/>
        <end position="84"/>
    </location>
</feature>
<keyword evidence="1" id="KW-1133">Transmembrane helix</keyword>